<evidence type="ECO:0000313" key="4">
    <source>
        <dbReference type="Proteomes" id="UP001249851"/>
    </source>
</evidence>
<dbReference type="Proteomes" id="UP001249851">
    <property type="component" value="Unassembled WGS sequence"/>
</dbReference>
<name>A0AAD9QM97_ACRCE</name>
<keyword evidence="1" id="KW-0175">Coiled coil</keyword>
<evidence type="ECO:0000313" key="3">
    <source>
        <dbReference type="EMBL" id="KAK2563847.1"/>
    </source>
</evidence>
<evidence type="ECO:0000256" key="1">
    <source>
        <dbReference type="SAM" id="Coils"/>
    </source>
</evidence>
<organism evidence="3 4">
    <name type="scientific">Acropora cervicornis</name>
    <name type="common">Staghorn coral</name>
    <dbReference type="NCBI Taxonomy" id="6130"/>
    <lineage>
        <taxon>Eukaryota</taxon>
        <taxon>Metazoa</taxon>
        <taxon>Cnidaria</taxon>
        <taxon>Anthozoa</taxon>
        <taxon>Hexacorallia</taxon>
        <taxon>Scleractinia</taxon>
        <taxon>Astrocoeniina</taxon>
        <taxon>Acroporidae</taxon>
        <taxon>Acropora</taxon>
    </lineage>
</organism>
<feature type="coiled-coil region" evidence="1">
    <location>
        <begin position="264"/>
        <end position="291"/>
    </location>
</feature>
<feature type="region of interest" description="Disordered" evidence="2">
    <location>
        <begin position="420"/>
        <end position="441"/>
    </location>
</feature>
<gene>
    <name evidence="3" type="ORF">P5673_012852</name>
</gene>
<dbReference type="AlphaFoldDB" id="A0AAD9QM97"/>
<reference evidence="3" key="1">
    <citation type="journal article" date="2023" name="G3 (Bethesda)">
        <title>Whole genome assembly and annotation of the endangered Caribbean coral Acropora cervicornis.</title>
        <authorList>
            <person name="Selwyn J.D."/>
            <person name="Vollmer S.V."/>
        </authorList>
    </citation>
    <scope>NUCLEOTIDE SEQUENCE</scope>
    <source>
        <strain evidence="3">K2</strain>
    </source>
</reference>
<dbReference type="EMBL" id="JARQWQ010000024">
    <property type="protein sequence ID" value="KAK2563847.1"/>
    <property type="molecule type" value="Genomic_DNA"/>
</dbReference>
<feature type="compositionally biased region" description="Low complexity" evidence="2">
    <location>
        <begin position="432"/>
        <end position="441"/>
    </location>
</feature>
<protein>
    <recommendedName>
        <fullName evidence="5">BEN domain-containing protein</fullName>
    </recommendedName>
</protein>
<reference evidence="3" key="2">
    <citation type="journal article" date="2023" name="Science">
        <title>Genomic signatures of disease resistance in endangered staghorn corals.</title>
        <authorList>
            <person name="Vollmer S.V."/>
            <person name="Selwyn J.D."/>
            <person name="Despard B.A."/>
            <person name="Roesel C.L."/>
        </authorList>
    </citation>
    <scope>NUCLEOTIDE SEQUENCE</scope>
    <source>
        <strain evidence="3">K2</strain>
    </source>
</reference>
<keyword evidence="4" id="KW-1185">Reference proteome</keyword>
<evidence type="ECO:0008006" key="5">
    <source>
        <dbReference type="Google" id="ProtNLM"/>
    </source>
</evidence>
<accession>A0AAD9QM97</accession>
<comment type="caution">
    <text evidence="3">The sequence shown here is derived from an EMBL/GenBank/DDBJ whole genome shotgun (WGS) entry which is preliminary data.</text>
</comment>
<sequence>MMVIVEFTLFPLHGCFSMSSSKSASHVVAWMKKGEEAFENELVEAISLKKLILKGSAQVGTEVSMQFKNDLWTGEILSVHGSKGEADKNCKSITPDLSVSAAKQSTGCAKRKRKANKKLFADYDISANDQPDDSSDSAEHAENTTNGKHKEESKKFEKQAKKTTPTKKRKTSEEKKQELSLLCQKLNYIEESILVATPERVNEKHTVDGLSESDWSDDDSVDSLNVIATPKQENPLQHPHFGGKRPKTVRPPLKCINLVCKEEKEKKDDEILRLKEEVQMLKEELRKSTEITQISHKKISKENGTGDGLTELANGSGIWMCPNKLGAAIKDAENKSRTVLVRSLLCGFYDREELLSKTFKELDKGVIEACVDFAMVAKLGDVKPATKSELRQALRCKVNSLKFYSSKPGYFLEYRKTYTGPKKTKDGELEKATAASATAAS</sequence>
<feature type="compositionally biased region" description="Basic and acidic residues" evidence="2">
    <location>
        <begin position="137"/>
        <end position="160"/>
    </location>
</feature>
<proteinExistence type="predicted"/>
<evidence type="ECO:0000256" key="2">
    <source>
        <dbReference type="SAM" id="MobiDB-lite"/>
    </source>
</evidence>
<feature type="region of interest" description="Disordered" evidence="2">
    <location>
        <begin position="122"/>
        <end position="176"/>
    </location>
</feature>